<evidence type="ECO:0000313" key="1">
    <source>
        <dbReference type="EMBL" id="GLK63644.1"/>
    </source>
</evidence>
<dbReference type="AlphaFoldDB" id="A0AAD3RTH3"/>
<gene>
    <name evidence="1" type="ORF">GCM10017635_11140</name>
</gene>
<comment type="caution">
    <text evidence="1">The sequence shown here is derived from an EMBL/GenBank/DDBJ whole genome shotgun (WGS) entry which is preliminary data.</text>
</comment>
<sequence length="102" mass="10868">MIEGKNGSSGYTKPAPFVAYIANDALAGIRTAQAEKIASTDDQAKAVLRICEQKEEFSALVADGGKEVSEALQSLADMRLFCLAEVAGAREKQEAAPRLQTH</sequence>
<reference evidence="1" key="1">
    <citation type="journal article" date="2014" name="Int. J. Syst. Evol. Microbiol.">
        <title>Complete genome sequence of Corynebacterium casei LMG S-19264T (=DSM 44701T), isolated from a smear-ripened cheese.</title>
        <authorList>
            <consortium name="US DOE Joint Genome Institute (JGI-PGF)"/>
            <person name="Walter F."/>
            <person name="Albersmeier A."/>
            <person name="Kalinowski J."/>
            <person name="Ruckert C."/>
        </authorList>
    </citation>
    <scope>NUCLEOTIDE SEQUENCE</scope>
    <source>
        <strain evidence="1">VKM B-2222</strain>
    </source>
</reference>
<accession>A0AAD3RTH3</accession>
<keyword evidence="2" id="KW-1185">Reference proteome</keyword>
<dbReference type="RefSeq" id="WP_271179387.1">
    <property type="nucleotide sequence ID" value="NZ_BSFH01000018.1"/>
</dbReference>
<proteinExistence type="predicted"/>
<organism evidence="1 2">
    <name type="scientific">Paracoccus kondratievae</name>
    <dbReference type="NCBI Taxonomy" id="135740"/>
    <lineage>
        <taxon>Bacteria</taxon>
        <taxon>Pseudomonadati</taxon>
        <taxon>Pseudomonadota</taxon>
        <taxon>Alphaproteobacteria</taxon>
        <taxon>Rhodobacterales</taxon>
        <taxon>Paracoccaceae</taxon>
        <taxon>Paracoccus</taxon>
    </lineage>
</organism>
<dbReference type="EMBL" id="BSFH01000018">
    <property type="protein sequence ID" value="GLK63644.1"/>
    <property type="molecule type" value="Genomic_DNA"/>
</dbReference>
<evidence type="ECO:0000313" key="2">
    <source>
        <dbReference type="Proteomes" id="UP001143349"/>
    </source>
</evidence>
<protein>
    <submittedName>
        <fullName evidence="1">Uncharacterized protein</fullName>
    </submittedName>
</protein>
<name>A0AAD3RTH3_9RHOB</name>
<reference evidence="1" key="2">
    <citation type="submission" date="2023-01" db="EMBL/GenBank/DDBJ databases">
        <authorList>
            <person name="Sun Q."/>
            <person name="Evtushenko L."/>
        </authorList>
    </citation>
    <scope>NUCLEOTIDE SEQUENCE</scope>
    <source>
        <strain evidence="1">VKM B-2222</strain>
    </source>
</reference>
<dbReference type="Proteomes" id="UP001143349">
    <property type="component" value="Unassembled WGS sequence"/>
</dbReference>